<feature type="compositionally biased region" description="Basic and acidic residues" evidence="1">
    <location>
        <begin position="123"/>
        <end position="133"/>
    </location>
</feature>
<feature type="domain" description="Tyrosine specific protein phosphatases" evidence="4">
    <location>
        <begin position="346"/>
        <end position="422"/>
    </location>
</feature>
<dbReference type="PRINTS" id="PR00700">
    <property type="entry name" value="PRTYPHPHTASE"/>
</dbReference>
<dbReference type="OrthoDB" id="22117at2"/>
<accession>A0A090CZ41</accession>
<evidence type="ECO:0000256" key="1">
    <source>
        <dbReference type="SAM" id="MobiDB-lite"/>
    </source>
</evidence>
<dbReference type="InterPro" id="IPR016130">
    <property type="entry name" value="Tyr_Pase_AS"/>
</dbReference>
<dbReference type="Proteomes" id="UP000031552">
    <property type="component" value="Unassembled WGS sequence"/>
</dbReference>
<dbReference type="Pfam" id="PF00102">
    <property type="entry name" value="Y_phosphatase"/>
    <property type="match status" value="1"/>
</dbReference>
<gene>
    <name evidence="5" type="ORF">CSEC_1162</name>
</gene>
<dbReference type="PROSITE" id="PS50056">
    <property type="entry name" value="TYR_PHOSPHATASE_2"/>
    <property type="match status" value="1"/>
</dbReference>
<sequence length="433" mass="49110">MGLYLTTAVNSNNFFENLANVCLLPARNLFHGRTFTFYKGIFIEEKPSDISPLKKILGIALSILLFIPATIVGICFKASLLLFSRQARNRFAACLKVLDRKEPFFRKDPLYLNNKLDELEKGYLAPKESDKGDGSPNPRGCDKPDYLSDSDSANLSDDDADEDPYEALNNTISLVVGEYIDKHPDKFSHLNATNPENISKNRFSVYPFDYISPNPYVNASKVIFGELTFILMQGPKEETISDTLQYLFKEDSNTIITLAMDEEKGQKKCFPYWLGYNNGDPKNEISLILRSEEALKDEKGEIIKQGDQSIIKRVLTLTIGKVSKEIVQYHYQNWPDHGTPDKICFDKFLKITGKDLAQNPTTLAVHCSAGVGRSGFYTALQSYRLMKKASLRFKRKLPSFAEHILDLRLQRGPQALQNEEQFKAAYAYLNSRD</sequence>
<feature type="region of interest" description="Disordered" evidence="1">
    <location>
        <begin position="123"/>
        <end position="164"/>
    </location>
</feature>
<dbReference type="SMART" id="SM00404">
    <property type="entry name" value="PTPc_motif"/>
    <property type="match status" value="1"/>
</dbReference>
<keyword evidence="2" id="KW-1133">Transmembrane helix</keyword>
<feature type="domain" description="Tyrosine-protein phosphatase" evidence="3">
    <location>
        <begin position="161"/>
        <end position="432"/>
    </location>
</feature>
<dbReference type="RefSeq" id="WP_041017492.1">
    <property type="nucleotide sequence ID" value="NZ_CCEJ010000004.1"/>
</dbReference>
<dbReference type="PANTHER" id="PTHR19134">
    <property type="entry name" value="RECEPTOR-TYPE TYROSINE-PROTEIN PHOSPHATASE"/>
    <property type="match status" value="1"/>
</dbReference>
<dbReference type="SUPFAM" id="SSF52799">
    <property type="entry name" value="(Phosphotyrosine protein) phosphatases II"/>
    <property type="match status" value="1"/>
</dbReference>
<dbReference type="PANTHER" id="PTHR19134:SF527">
    <property type="entry name" value="TYROSINE-PROTEIN PHOSPHATASE NON-RECEPTOR TYPE 7"/>
    <property type="match status" value="1"/>
</dbReference>
<dbReference type="SMART" id="SM00194">
    <property type="entry name" value="PTPc"/>
    <property type="match status" value="1"/>
</dbReference>
<dbReference type="EC" id="3.1.3.48" evidence="5"/>
<dbReference type="CDD" id="cd00047">
    <property type="entry name" value="PTPc"/>
    <property type="match status" value="1"/>
</dbReference>
<dbReference type="EMBL" id="CCEJ010000004">
    <property type="protein sequence ID" value="CDR33986.1"/>
    <property type="molecule type" value="Genomic_DNA"/>
</dbReference>
<dbReference type="PROSITE" id="PS00383">
    <property type="entry name" value="TYR_PHOSPHATASE_1"/>
    <property type="match status" value="1"/>
</dbReference>
<dbReference type="PROSITE" id="PS50055">
    <property type="entry name" value="TYR_PHOSPHATASE_PTP"/>
    <property type="match status" value="1"/>
</dbReference>
<dbReference type="InterPro" id="IPR000387">
    <property type="entry name" value="Tyr_Pase_dom"/>
</dbReference>
<dbReference type="InterPro" id="IPR050348">
    <property type="entry name" value="Protein-Tyr_Phosphatase"/>
</dbReference>
<dbReference type="InterPro" id="IPR003595">
    <property type="entry name" value="Tyr_Pase_cat"/>
</dbReference>
<comment type="caution">
    <text evidence="5">The sequence shown here is derived from an EMBL/GenBank/DDBJ whole genome shotgun (WGS) entry which is preliminary data.</text>
</comment>
<keyword evidence="6" id="KW-1185">Reference proteome</keyword>
<evidence type="ECO:0000259" key="3">
    <source>
        <dbReference type="PROSITE" id="PS50055"/>
    </source>
</evidence>
<protein>
    <submittedName>
        <fullName evidence="5">Protein-tyrosine phosphatase</fullName>
        <ecNumber evidence="5">3.1.3.48</ecNumber>
    </submittedName>
</protein>
<feature type="transmembrane region" description="Helical" evidence="2">
    <location>
        <begin position="56"/>
        <end position="83"/>
    </location>
</feature>
<evidence type="ECO:0000313" key="5">
    <source>
        <dbReference type="EMBL" id="CDR33986.1"/>
    </source>
</evidence>
<keyword evidence="5" id="KW-0378">Hydrolase</keyword>
<organism evidence="5 6">
    <name type="scientific">Candidatus Criblamydia sequanensis CRIB-18</name>
    <dbReference type="NCBI Taxonomy" id="1437425"/>
    <lineage>
        <taxon>Bacteria</taxon>
        <taxon>Pseudomonadati</taxon>
        <taxon>Chlamydiota</taxon>
        <taxon>Chlamydiia</taxon>
        <taxon>Parachlamydiales</taxon>
        <taxon>Candidatus Criblamydiaceae</taxon>
        <taxon>Candidatus Criblamydia</taxon>
    </lineage>
</organism>
<dbReference type="Gene3D" id="3.90.190.10">
    <property type="entry name" value="Protein tyrosine phosphatase superfamily"/>
    <property type="match status" value="1"/>
</dbReference>
<keyword evidence="2" id="KW-0812">Transmembrane</keyword>
<dbReference type="InterPro" id="IPR029021">
    <property type="entry name" value="Prot-tyrosine_phosphatase-like"/>
</dbReference>
<name>A0A090CZ41_9BACT</name>
<proteinExistence type="predicted"/>
<dbReference type="STRING" id="1437425.CSEC_1162"/>
<evidence type="ECO:0000259" key="4">
    <source>
        <dbReference type="PROSITE" id="PS50056"/>
    </source>
</evidence>
<evidence type="ECO:0000313" key="6">
    <source>
        <dbReference type="Proteomes" id="UP000031552"/>
    </source>
</evidence>
<reference evidence="5" key="2">
    <citation type="submission" date="2014-09" db="EMBL/GenBank/DDBJ databases">
        <title>Criblamydia sequanensis harbors a mega-plasmid encoding arsenite resistance.</title>
        <authorList>
            <person name="Bertelli C."/>
            <person name="Goesmann A."/>
            <person name="Greub G."/>
        </authorList>
    </citation>
    <scope>NUCLEOTIDE SEQUENCE [LARGE SCALE GENOMIC DNA]</scope>
    <source>
        <strain evidence="5">CRIB-18</strain>
    </source>
</reference>
<reference evidence="5" key="1">
    <citation type="submission" date="2013-12" db="EMBL/GenBank/DDBJ databases">
        <authorList>
            <person name="Linke B."/>
        </authorList>
    </citation>
    <scope>NUCLEOTIDE SEQUENCE [LARGE SCALE GENOMIC DNA]</scope>
    <source>
        <strain evidence="5">CRIB-18</strain>
    </source>
</reference>
<dbReference type="GO" id="GO:0004725">
    <property type="term" value="F:protein tyrosine phosphatase activity"/>
    <property type="evidence" value="ECO:0007669"/>
    <property type="project" value="UniProtKB-EC"/>
</dbReference>
<keyword evidence="2" id="KW-0472">Membrane</keyword>
<evidence type="ECO:0000256" key="2">
    <source>
        <dbReference type="SAM" id="Phobius"/>
    </source>
</evidence>
<dbReference type="InterPro" id="IPR000242">
    <property type="entry name" value="PTP_cat"/>
</dbReference>
<dbReference type="eggNOG" id="COG5599">
    <property type="taxonomic scope" value="Bacteria"/>
</dbReference>
<dbReference type="AlphaFoldDB" id="A0A090CZ41"/>